<protein>
    <recommendedName>
        <fullName evidence="4">AAA family ATPase</fullName>
    </recommendedName>
</protein>
<feature type="region of interest" description="Disordered" evidence="1">
    <location>
        <begin position="141"/>
        <end position="190"/>
    </location>
</feature>
<accession>A0ABD5MDY4</accession>
<reference evidence="2 3" key="1">
    <citation type="submission" date="2024-08" db="EMBL/GenBank/DDBJ databases">
        <title>Halobellus sp. MBLA0158 whole genome sequence.</title>
        <authorList>
            <person name="Hwang C.Y."/>
            <person name="Cho E.-S."/>
            <person name="Seo M.-J."/>
        </authorList>
    </citation>
    <scope>NUCLEOTIDE SEQUENCE [LARGE SCALE GENOMIC DNA]</scope>
    <source>
        <strain evidence="2 3">MBLA0158</strain>
    </source>
</reference>
<name>A0ABD5MDY4_9EURY</name>
<keyword evidence="3" id="KW-1185">Reference proteome</keyword>
<dbReference type="RefSeq" id="WP_372390193.1">
    <property type="nucleotide sequence ID" value="NZ_JBGNYA010000001.1"/>
</dbReference>
<comment type="caution">
    <text evidence="2">The sequence shown here is derived from an EMBL/GenBank/DDBJ whole genome shotgun (WGS) entry which is preliminary data.</text>
</comment>
<evidence type="ECO:0000313" key="3">
    <source>
        <dbReference type="Proteomes" id="UP001570511"/>
    </source>
</evidence>
<dbReference type="Proteomes" id="UP001570511">
    <property type="component" value="Unassembled WGS sequence"/>
</dbReference>
<evidence type="ECO:0008006" key="4">
    <source>
        <dbReference type="Google" id="ProtNLM"/>
    </source>
</evidence>
<organism evidence="2 3">
    <name type="scientific">Halobellus rubicundus</name>
    <dbReference type="NCBI Taxonomy" id="2996466"/>
    <lineage>
        <taxon>Archaea</taxon>
        <taxon>Methanobacteriati</taxon>
        <taxon>Methanobacteriota</taxon>
        <taxon>Stenosarchaea group</taxon>
        <taxon>Halobacteria</taxon>
        <taxon>Halobacteriales</taxon>
        <taxon>Haloferacaceae</taxon>
        <taxon>Halobellus</taxon>
    </lineage>
</organism>
<evidence type="ECO:0000313" key="2">
    <source>
        <dbReference type="EMBL" id="MFA1611811.1"/>
    </source>
</evidence>
<dbReference type="AlphaFoldDB" id="A0ABD5MDY4"/>
<sequence length="190" mass="20625">MADSSETVRLPLEPLRRRVADATGESASFVELTGVDLTANTLEVTYTIPDEDVPVVEVIVEGPNGETDTTPVRLDAPAGLRVYGELLRIEYAGRDAETDEILVSVSHRRGDNWHTLLGCGQMWAVPTERNGESISLTCHVETPSVPEEEDDEPDAAVDDEPEADQPNELDADFSDDARESDEGGFLSGLD</sequence>
<dbReference type="EMBL" id="JBGNYA010000001">
    <property type="protein sequence ID" value="MFA1611811.1"/>
    <property type="molecule type" value="Genomic_DNA"/>
</dbReference>
<proteinExistence type="predicted"/>
<gene>
    <name evidence="2" type="ORF">OS889_12425</name>
</gene>
<evidence type="ECO:0000256" key="1">
    <source>
        <dbReference type="SAM" id="MobiDB-lite"/>
    </source>
</evidence>
<feature type="compositionally biased region" description="Acidic residues" evidence="1">
    <location>
        <begin position="146"/>
        <end position="174"/>
    </location>
</feature>